<comment type="caution">
    <text evidence="2">The sequence shown here is derived from an EMBL/GenBank/DDBJ whole genome shotgun (WGS) entry which is preliminary data.</text>
</comment>
<dbReference type="Proteomes" id="UP000315677">
    <property type="component" value="Unassembled WGS sequence"/>
</dbReference>
<evidence type="ECO:0000313" key="3">
    <source>
        <dbReference type="Proteomes" id="UP000315677"/>
    </source>
</evidence>
<gene>
    <name evidence="2" type="ORF">FB558_7385</name>
</gene>
<evidence type="ECO:0000259" key="1">
    <source>
        <dbReference type="Pfam" id="PF07796"/>
    </source>
</evidence>
<dbReference type="InterPro" id="IPR012437">
    <property type="entry name" value="DUF1638"/>
</dbReference>
<keyword evidence="3" id="KW-1185">Reference proteome</keyword>
<sequence>MQQSHFHATRRQESGFAATSGRVAVVACGAIASHVSAVVARRRWHVTVHPLPPLLHNRPERIAAAVEERVLALRGTHARVAVAYADCGTHGALDEVCARLDVPRLGGATCYDVFAGAERMRELLDREPGTYVLTDYLALSFDRSVVRELGMDRYPQLREEYFRHYRRVVWLAQHPLPRVRAAAEAAAAYLALPLEVLDVGEAGLERELERIIG</sequence>
<feature type="domain" description="DUF1638" evidence="1">
    <location>
        <begin position="51"/>
        <end position="205"/>
    </location>
</feature>
<dbReference type="OrthoDB" id="9814689at2"/>
<proteinExistence type="predicted"/>
<dbReference type="Pfam" id="PF07796">
    <property type="entry name" value="DUF1638"/>
    <property type="match status" value="1"/>
</dbReference>
<accession>A0A543D4U4</accession>
<organism evidence="2 3">
    <name type="scientific">Pseudonocardia kunmingensis</name>
    <dbReference type="NCBI Taxonomy" id="630975"/>
    <lineage>
        <taxon>Bacteria</taxon>
        <taxon>Bacillati</taxon>
        <taxon>Actinomycetota</taxon>
        <taxon>Actinomycetes</taxon>
        <taxon>Pseudonocardiales</taxon>
        <taxon>Pseudonocardiaceae</taxon>
        <taxon>Pseudonocardia</taxon>
    </lineage>
</organism>
<name>A0A543D4U4_9PSEU</name>
<reference evidence="2 3" key="1">
    <citation type="submission" date="2019-06" db="EMBL/GenBank/DDBJ databases">
        <title>Sequencing the genomes of 1000 actinobacteria strains.</title>
        <authorList>
            <person name="Klenk H.-P."/>
        </authorList>
    </citation>
    <scope>NUCLEOTIDE SEQUENCE [LARGE SCALE GENOMIC DNA]</scope>
    <source>
        <strain evidence="2 3">DSM 45301</strain>
    </source>
</reference>
<dbReference type="EMBL" id="VFPA01000005">
    <property type="protein sequence ID" value="TQM04351.1"/>
    <property type="molecule type" value="Genomic_DNA"/>
</dbReference>
<evidence type="ECO:0000313" key="2">
    <source>
        <dbReference type="EMBL" id="TQM04351.1"/>
    </source>
</evidence>
<protein>
    <submittedName>
        <fullName evidence="2">Uncharacterized protein DUF1638</fullName>
    </submittedName>
</protein>
<dbReference type="AlphaFoldDB" id="A0A543D4U4"/>